<feature type="region of interest" description="Disordered" evidence="1">
    <location>
        <begin position="1"/>
        <end position="23"/>
    </location>
</feature>
<keyword evidence="3" id="KW-1185">Reference proteome</keyword>
<dbReference type="Pfam" id="PF05553">
    <property type="entry name" value="DUF761"/>
    <property type="match status" value="1"/>
</dbReference>
<evidence type="ECO:0000256" key="1">
    <source>
        <dbReference type="SAM" id="MobiDB-lite"/>
    </source>
</evidence>
<dbReference type="InterPro" id="IPR008480">
    <property type="entry name" value="DUF761_pln"/>
</dbReference>
<protein>
    <recommendedName>
        <fullName evidence="4">Cotton fiber protein</fullName>
    </recommendedName>
</protein>
<sequence>MEVLQNHQINGGQEEIKNKMKKKRSRGLHVFGVVLYMLRRRRRRTRSKPFNNGFWRRFVESFNRHQLKNDDDDVTTLPSSTIAIMPPPSSSPPATEEVPASSDDQLSEMVEVFTATSSSCSSGISGYGSAKSLRDMDCLDEEEDDDDDDDDEYYGNDDGGDEMIDAKAEEFIVRFYEQMRVQNQAYTERYNLQT</sequence>
<dbReference type="AlphaFoldDB" id="R0FJR9"/>
<name>R0FJR9_9BRAS</name>
<evidence type="ECO:0000313" key="2">
    <source>
        <dbReference type="EMBL" id="EOA22687.1"/>
    </source>
</evidence>
<dbReference type="KEGG" id="crb:17883953"/>
<dbReference type="STRING" id="81985.R0FJR9"/>
<feature type="compositionally biased region" description="Polar residues" evidence="1">
    <location>
        <begin position="1"/>
        <end position="11"/>
    </location>
</feature>
<dbReference type="PANTHER" id="PTHR36378:SF2">
    <property type="entry name" value="COTTON FIBER PROTEIN"/>
    <property type="match status" value="1"/>
</dbReference>
<organism evidence="2 3">
    <name type="scientific">Capsella rubella</name>
    <dbReference type="NCBI Taxonomy" id="81985"/>
    <lineage>
        <taxon>Eukaryota</taxon>
        <taxon>Viridiplantae</taxon>
        <taxon>Streptophyta</taxon>
        <taxon>Embryophyta</taxon>
        <taxon>Tracheophyta</taxon>
        <taxon>Spermatophyta</taxon>
        <taxon>Magnoliopsida</taxon>
        <taxon>eudicotyledons</taxon>
        <taxon>Gunneridae</taxon>
        <taxon>Pentapetalae</taxon>
        <taxon>rosids</taxon>
        <taxon>malvids</taxon>
        <taxon>Brassicales</taxon>
        <taxon>Brassicaceae</taxon>
        <taxon>Camelineae</taxon>
        <taxon>Capsella</taxon>
    </lineage>
</organism>
<dbReference type="EMBL" id="KB870810">
    <property type="protein sequence ID" value="EOA22687.1"/>
    <property type="molecule type" value="Genomic_DNA"/>
</dbReference>
<reference evidence="3" key="1">
    <citation type="journal article" date="2013" name="Nat. Genet.">
        <title>The Capsella rubella genome and the genomic consequences of rapid mating system evolution.</title>
        <authorList>
            <person name="Slotte T."/>
            <person name="Hazzouri K.M."/>
            <person name="Agren J.A."/>
            <person name="Koenig D."/>
            <person name="Maumus F."/>
            <person name="Guo Y.L."/>
            <person name="Steige K."/>
            <person name="Platts A.E."/>
            <person name="Escobar J.S."/>
            <person name="Newman L.K."/>
            <person name="Wang W."/>
            <person name="Mandakova T."/>
            <person name="Vello E."/>
            <person name="Smith L.M."/>
            <person name="Henz S.R."/>
            <person name="Steffen J."/>
            <person name="Takuno S."/>
            <person name="Brandvain Y."/>
            <person name="Coop G."/>
            <person name="Andolfatto P."/>
            <person name="Hu T.T."/>
            <person name="Blanchette M."/>
            <person name="Clark R.M."/>
            <person name="Quesneville H."/>
            <person name="Nordborg M."/>
            <person name="Gaut B.S."/>
            <person name="Lysak M.A."/>
            <person name="Jenkins J."/>
            <person name="Grimwood J."/>
            <person name="Chapman J."/>
            <person name="Prochnik S."/>
            <person name="Shu S."/>
            <person name="Rokhsar D."/>
            <person name="Schmutz J."/>
            <person name="Weigel D."/>
            <person name="Wright S.I."/>
        </authorList>
    </citation>
    <scope>NUCLEOTIDE SEQUENCE [LARGE SCALE GENOMIC DNA]</scope>
    <source>
        <strain evidence="3">cv. Monte Gargano</strain>
    </source>
</reference>
<feature type="compositionally biased region" description="Low complexity" evidence="1">
    <location>
        <begin position="118"/>
        <end position="129"/>
    </location>
</feature>
<feature type="compositionally biased region" description="Acidic residues" evidence="1">
    <location>
        <begin position="138"/>
        <end position="162"/>
    </location>
</feature>
<dbReference type="OrthoDB" id="1926607at2759"/>
<dbReference type="eggNOG" id="ENOG502R1FX">
    <property type="taxonomic scope" value="Eukaryota"/>
</dbReference>
<evidence type="ECO:0008006" key="4">
    <source>
        <dbReference type="Google" id="ProtNLM"/>
    </source>
</evidence>
<accession>R0FJR9</accession>
<proteinExistence type="predicted"/>
<feature type="region of interest" description="Disordered" evidence="1">
    <location>
        <begin position="118"/>
        <end position="162"/>
    </location>
</feature>
<feature type="compositionally biased region" description="Low complexity" evidence="1">
    <location>
        <begin position="92"/>
        <end position="102"/>
    </location>
</feature>
<gene>
    <name evidence="2" type="ORF">CARUB_v10003391mg</name>
</gene>
<evidence type="ECO:0000313" key="3">
    <source>
        <dbReference type="Proteomes" id="UP000029121"/>
    </source>
</evidence>
<dbReference type="Proteomes" id="UP000029121">
    <property type="component" value="Unassembled WGS sequence"/>
</dbReference>
<dbReference type="PANTHER" id="PTHR36378">
    <property type="entry name" value="COTTON FIBER PROTEIN"/>
    <property type="match status" value="1"/>
</dbReference>
<feature type="region of interest" description="Disordered" evidence="1">
    <location>
        <begin position="84"/>
        <end position="105"/>
    </location>
</feature>